<feature type="binding site" evidence="11">
    <location>
        <begin position="179"/>
        <end position="186"/>
    </location>
    <ligand>
        <name>NAD(+)</name>
        <dbReference type="ChEBI" id="CHEBI:57540"/>
    </ligand>
</feature>
<evidence type="ECO:0000256" key="3">
    <source>
        <dbReference type="ARBA" id="ARBA00022630"/>
    </source>
</evidence>
<feature type="binding site" evidence="11">
    <location>
        <position position="322"/>
    </location>
    <ligand>
        <name>FAD</name>
        <dbReference type="ChEBI" id="CHEBI:57692"/>
    </ligand>
</feature>
<feature type="domain" description="Pyridine nucleotide-disulphide oxidoreductase dimerisation" evidence="14">
    <location>
        <begin position="358"/>
        <end position="464"/>
    </location>
</feature>
<evidence type="ECO:0000313" key="16">
    <source>
        <dbReference type="EMBL" id="SFK26183.1"/>
    </source>
</evidence>
<keyword evidence="3 13" id="KW-0285">Flavoprotein</keyword>
<evidence type="ECO:0000259" key="14">
    <source>
        <dbReference type="Pfam" id="PF02852"/>
    </source>
</evidence>
<keyword evidence="5 13" id="KW-0560">Oxidoreductase</keyword>
<dbReference type="SUPFAM" id="SSF55424">
    <property type="entry name" value="FAD/NAD-linked reductases, dimerisation (C-terminal) domain"/>
    <property type="match status" value="1"/>
</dbReference>
<protein>
    <recommendedName>
        <fullName evidence="2 13">Dihydrolipoyl dehydrogenase</fullName>
        <ecNumber evidence="2 13">1.8.1.4</ecNumber>
    </recommendedName>
</protein>
<evidence type="ECO:0000256" key="12">
    <source>
        <dbReference type="PIRSR" id="PIRSR000350-4"/>
    </source>
</evidence>
<dbReference type="InterPro" id="IPR004099">
    <property type="entry name" value="Pyr_nucl-diS_OxRdtase_dimer"/>
</dbReference>
<gene>
    <name evidence="16" type="ORF">SAMN04488082_11876</name>
</gene>
<name>A0A1I3Y364_9BACT</name>
<comment type="catalytic activity">
    <reaction evidence="9 13">
        <text>N(6)-[(R)-dihydrolipoyl]-L-lysyl-[protein] + NAD(+) = N(6)-[(R)-lipoyl]-L-lysyl-[protein] + NADH + H(+)</text>
        <dbReference type="Rhea" id="RHEA:15045"/>
        <dbReference type="Rhea" id="RHEA-COMP:10474"/>
        <dbReference type="Rhea" id="RHEA-COMP:10475"/>
        <dbReference type="ChEBI" id="CHEBI:15378"/>
        <dbReference type="ChEBI" id="CHEBI:57540"/>
        <dbReference type="ChEBI" id="CHEBI:57945"/>
        <dbReference type="ChEBI" id="CHEBI:83099"/>
        <dbReference type="ChEBI" id="CHEBI:83100"/>
        <dbReference type="EC" id="1.8.1.4"/>
    </reaction>
</comment>
<dbReference type="GO" id="GO:0004148">
    <property type="term" value="F:dihydrolipoyl dehydrogenase (NADH) activity"/>
    <property type="evidence" value="ECO:0007669"/>
    <property type="project" value="UniProtKB-EC"/>
</dbReference>
<keyword evidence="8 13" id="KW-0676">Redox-active center</keyword>
<dbReference type="InterPro" id="IPR036188">
    <property type="entry name" value="FAD/NAD-bd_sf"/>
</dbReference>
<evidence type="ECO:0000256" key="1">
    <source>
        <dbReference type="ARBA" id="ARBA00007532"/>
    </source>
</evidence>
<accession>A0A1I3Y364</accession>
<dbReference type="InterPro" id="IPR001100">
    <property type="entry name" value="Pyr_nuc-diS_OxRdtase"/>
</dbReference>
<dbReference type="PANTHER" id="PTHR22912">
    <property type="entry name" value="DISULFIDE OXIDOREDUCTASE"/>
    <property type="match status" value="1"/>
</dbReference>
<evidence type="ECO:0000256" key="4">
    <source>
        <dbReference type="ARBA" id="ARBA00022827"/>
    </source>
</evidence>
<dbReference type="Pfam" id="PF07992">
    <property type="entry name" value="Pyr_redox_2"/>
    <property type="match status" value="1"/>
</dbReference>
<dbReference type="EC" id="1.8.1.4" evidence="2 13"/>
<dbReference type="InterPro" id="IPR012999">
    <property type="entry name" value="Pyr_OxRdtase_I_AS"/>
</dbReference>
<dbReference type="PRINTS" id="PR00368">
    <property type="entry name" value="FADPNR"/>
</dbReference>
<evidence type="ECO:0000256" key="2">
    <source>
        <dbReference type="ARBA" id="ARBA00012608"/>
    </source>
</evidence>
<dbReference type="GO" id="GO:0005737">
    <property type="term" value="C:cytoplasm"/>
    <property type="evidence" value="ECO:0007669"/>
    <property type="project" value="UniProtKB-ARBA"/>
</dbReference>
<keyword evidence="17" id="KW-1185">Reference proteome</keyword>
<evidence type="ECO:0000256" key="7">
    <source>
        <dbReference type="ARBA" id="ARBA00023157"/>
    </source>
</evidence>
<evidence type="ECO:0000256" key="8">
    <source>
        <dbReference type="ARBA" id="ARBA00023284"/>
    </source>
</evidence>
<organism evidence="16 17">
    <name type="scientific">Desulfomicrobium apsheronum</name>
    <dbReference type="NCBI Taxonomy" id="52560"/>
    <lineage>
        <taxon>Bacteria</taxon>
        <taxon>Pseudomonadati</taxon>
        <taxon>Thermodesulfobacteriota</taxon>
        <taxon>Desulfovibrionia</taxon>
        <taxon>Desulfovibrionales</taxon>
        <taxon>Desulfomicrobiaceae</taxon>
        <taxon>Desulfomicrobium</taxon>
    </lineage>
</organism>
<proteinExistence type="inferred from homology"/>
<evidence type="ECO:0000256" key="13">
    <source>
        <dbReference type="RuleBase" id="RU003692"/>
    </source>
</evidence>
<feature type="binding site" evidence="11">
    <location>
        <position position="202"/>
    </location>
    <ligand>
        <name>NAD(+)</name>
        <dbReference type="ChEBI" id="CHEBI:57540"/>
    </ligand>
</feature>
<dbReference type="Pfam" id="PF02852">
    <property type="entry name" value="Pyr_redox_dim"/>
    <property type="match status" value="1"/>
</dbReference>
<feature type="domain" description="FAD/NAD(P)-binding" evidence="15">
    <location>
        <begin position="4"/>
        <end position="339"/>
    </location>
</feature>
<dbReference type="Gene3D" id="3.50.50.60">
    <property type="entry name" value="FAD/NAD(P)-binding domain"/>
    <property type="match status" value="2"/>
</dbReference>
<evidence type="ECO:0000256" key="5">
    <source>
        <dbReference type="ARBA" id="ARBA00023002"/>
    </source>
</evidence>
<feature type="active site" description="Proton acceptor" evidence="10">
    <location>
        <position position="456"/>
    </location>
</feature>
<dbReference type="FunFam" id="3.30.390.30:FF:000001">
    <property type="entry name" value="Dihydrolipoyl dehydrogenase"/>
    <property type="match status" value="1"/>
</dbReference>
<feature type="binding site" evidence="11">
    <location>
        <begin position="330"/>
        <end position="333"/>
    </location>
    <ligand>
        <name>FAD</name>
        <dbReference type="ChEBI" id="CHEBI:57692"/>
    </ligand>
</feature>
<dbReference type="SUPFAM" id="SSF51905">
    <property type="entry name" value="FAD/NAD(P)-binding domain"/>
    <property type="match status" value="1"/>
</dbReference>
<dbReference type="RefSeq" id="WP_092377710.1">
    <property type="nucleotide sequence ID" value="NZ_FORX01000018.1"/>
</dbReference>
<dbReference type="InterPro" id="IPR050151">
    <property type="entry name" value="Class-I_Pyr_Nuc-Dis_Oxidored"/>
</dbReference>
<dbReference type="InterPro" id="IPR006258">
    <property type="entry name" value="Lipoamide_DH"/>
</dbReference>
<keyword evidence="11" id="KW-0547">Nucleotide-binding</keyword>
<evidence type="ECO:0000313" key="17">
    <source>
        <dbReference type="Proteomes" id="UP000198635"/>
    </source>
</evidence>
<sequence length="470" mass="48782">MAQRITIIGGGPGGYTAAFSAAKAGAQVTLVEAAHMGGTCLNWGCIPTKTLKASAEALETAHRLAEFGIKGGGEAQPDMPVIVARKNKVSEILRGGLEKTCAKLKVTLLRGRGEVVSAGLVRVHGADGAVQEVEGDRVIIATGSSTLNIPTLPVDHERIITSDDALELQTVPKRMLVVGGGVIGCELAFIFQAFGSKVTVVEGLDRILPVPSIDADLSKLIQREMKKRGIVCELARTASKAEVSETGVRVTLGPSPFVKDLPASAQKESVLEADVVLVAVGRVPNTSGLGLAEAGVETDQRGWIKADARLETSVPGIYAVGDVLGPARIMLAHVASMEGLVAVRNCLGAAEAMDYAVVPAAVFTSPEVATVGLTEAQAREQGFNVTCPQSNFRELGKAQAMGELAGLFKLVVDADSGKLLGAHLAGAHVSDIIAEPTLAMQLGATAKDLARTIHAHPTLAEGIFETAHLL</sequence>
<dbReference type="OrthoDB" id="9786429at2"/>
<evidence type="ECO:0000256" key="11">
    <source>
        <dbReference type="PIRSR" id="PIRSR000350-3"/>
    </source>
</evidence>
<dbReference type="PROSITE" id="PS00076">
    <property type="entry name" value="PYRIDINE_REDOX_1"/>
    <property type="match status" value="1"/>
</dbReference>
<evidence type="ECO:0000256" key="9">
    <source>
        <dbReference type="ARBA" id="ARBA00049187"/>
    </source>
</evidence>
<evidence type="ECO:0000256" key="10">
    <source>
        <dbReference type="PIRSR" id="PIRSR000350-2"/>
    </source>
</evidence>
<dbReference type="STRING" id="52560.SAMN04488082_11876"/>
<dbReference type="GO" id="GO:0050660">
    <property type="term" value="F:flavin adenine dinucleotide binding"/>
    <property type="evidence" value="ECO:0007669"/>
    <property type="project" value="InterPro"/>
</dbReference>
<comment type="miscellaneous">
    <text evidence="13">The active site is a redox-active disulfide bond.</text>
</comment>
<comment type="cofactor">
    <cofactor evidence="11 13">
        <name>FAD</name>
        <dbReference type="ChEBI" id="CHEBI:57692"/>
    </cofactor>
    <text evidence="11 13">Binds 1 FAD per subunit.</text>
</comment>
<dbReference type="EMBL" id="FORX01000018">
    <property type="protein sequence ID" value="SFK26183.1"/>
    <property type="molecule type" value="Genomic_DNA"/>
</dbReference>
<dbReference type="Proteomes" id="UP000198635">
    <property type="component" value="Unassembled WGS sequence"/>
</dbReference>
<feature type="binding site" evidence="11">
    <location>
        <position position="113"/>
    </location>
    <ligand>
        <name>FAD</name>
        <dbReference type="ChEBI" id="CHEBI:57692"/>
    </ligand>
</feature>
<feature type="binding site" evidence="11">
    <location>
        <position position="281"/>
    </location>
    <ligand>
        <name>NAD(+)</name>
        <dbReference type="ChEBI" id="CHEBI:57540"/>
    </ligand>
</feature>
<evidence type="ECO:0000256" key="6">
    <source>
        <dbReference type="ARBA" id="ARBA00023027"/>
    </source>
</evidence>
<dbReference type="PRINTS" id="PR00411">
    <property type="entry name" value="PNDRDTASEI"/>
</dbReference>
<keyword evidence="7" id="KW-1015">Disulfide bond</keyword>
<feature type="binding site" evidence="11">
    <location>
        <position position="49"/>
    </location>
    <ligand>
        <name>FAD</name>
        <dbReference type="ChEBI" id="CHEBI:57692"/>
    </ligand>
</feature>
<dbReference type="GO" id="GO:0006103">
    <property type="term" value="P:2-oxoglutarate metabolic process"/>
    <property type="evidence" value="ECO:0007669"/>
    <property type="project" value="TreeGrafter"/>
</dbReference>
<dbReference type="InterPro" id="IPR016156">
    <property type="entry name" value="FAD/NAD-linked_Rdtase_dimer_sf"/>
</dbReference>
<reference evidence="17" key="1">
    <citation type="submission" date="2016-10" db="EMBL/GenBank/DDBJ databases">
        <authorList>
            <person name="Varghese N."/>
            <person name="Submissions S."/>
        </authorList>
    </citation>
    <scope>NUCLEOTIDE SEQUENCE [LARGE SCALE GENOMIC DNA]</scope>
    <source>
        <strain evidence="17">DSM 5918</strain>
    </source>
</reference>
<evidence type="ECO:0000259" key="15">
    <source>
        <dbReference type="Pfam" id="PF07992"/>
    </source>
</evidence>
<feature type="disulfide bond" description="Redox-active" evidence="12">
    <location>
        <begin position="40"/>
        <end position="45"/>
    </location>
</feature>
<dbReference type="PANTHER" id="PTHR22912:SF151">
    <property type="entry name" value="DIHYDROLIPOYL DEHYDROGENASE, MITOCHONDRIAL"/>
    <property type="match status" value="1"/>
</dbReference>
<comment type="similarity">
    <text evidence="1 13">Belongs to the class-I pyridine nucleotide-disulfide oxidoreductase family.</text>
</comment>
<dbReference type="Gene3D" id="3.30.390.30">
    <property type="match status" value="1"/>
</dbReference>
<keyword evidence="4 11" id="KW-0274">FAD</keyword>
<keyword evidence="6 11" id="KW-0520">NAD</keyword>
<dbReference type="InterPro" id="IPR023753">
    <property type="entry name" value="FAD/NAD-binding_dom"/>
</dbReference>
<feature type="binding site" evidence="11">
    <location>
        <begin position="142"/>
        <end position="144"/>
    </location>
    <ligand>
        <name>FAD</name>
        <dbReference type="ChEBI" id="CHEBI:57692"/>
    </ligand>
</feature>
<dbReference type="PIRSF" id="PIRSF000350">
    <property type="entry name" value="Mercury_reductase_MerA"/>
    <property type="match status" value="1"/>
</dbReference>
<dbReference type="AlphaFoldDB" id="A0A1I3Y364"/>
<dbReference type="NCBIfam" id="TIGR01350">
    <property type="entry name" value="lipoamide_DH"/>
    <property type="match status" value="1"/>
</dbReference>